<evidence type="ECO:0000313" key="2">
    <source>
        <dbReference type="Proteomes" id="UP000242287"/>
    </source>
</evidence>
<dbReference type="Gene3D" id="3.10.350.10">
    <property type="entry name" value="LysM domain"/>
    <property type="match status" value="1"/>
</dbReference>
<dbReference type="InterPro" id="IPR036779">
    <property type="entry name" value="LysM_dom_sf"/>
</dbReference>
<reference evidence="1 2" key="1">
    <citation type="submission" date="2014-02" db="EMBL/GenBank/DDBJ databases">
        <title>Transposable element dynamics among asymbiotic and ectomycorrhizal Amanita fungi.</title>
        <authorList>
            <consortium name="DOE Joint Genome Institute"/>
            <person name="Hess J."/>
            <person name="Skrede I."/>
            <person name="Wolfe B."/>
            <person name="LaButti K."/>
            <person name="Ohm R.A."/>
            <person name="Grigoriev I.V."/>
            <person name="Pringle A."/>
        </authorList>
    </citation>
    <scope>NUCLEOTIDE SEQUENCE [LARGE SCALE GENOMIC DNA]</scope>
    <source>
        <strain evidence="1 2">SKay4041</strain>
    </source>
</reference>
<dbReference type="OrthoDB" id="2107166at2759"/>
<keyword evidence="2" id="KW-1185">Reference proteome</keyword>
<proteinExistence type="predicted"/>
<dbReference type="AlphaFoldDB" id="A0A2A9NXD9"/>
<gene>
    <name evidence="1" type="ORF">AMATHDRAFT_138453</name>
</gene>
<sequence>MTIKSKSPDFLAAIDESTILCLACSCSIPPSSRQFVGEDIFFTNCCRRPICPSCISGNARLRQYDPCLHCLAGVNVVGMGQKSKKDTEQGSSSSTVVRDQDVFVLGDDEDEDEEPIIDFDLALGEAPPPYEEKVRELSTHVLEEVEAEAQELVEPTPIKYYLSQSDTLQGIALRFAVNGRELCRLNNLPPSTLNTTPHVLHTRTFIMLPPTASKARNLMAQNDVMDAERQAARKRERASRRLQVITKEIDWGVARAYVALAEDAVENGETLRKSKELGEPSSSATLSMTAIDMYLEDVEWENGRA</sequence>
<evidence type="ECO:0000313" key="1">
    <source>
        <dbReference type="EMBL" id="PFH53091.1"/>
    </source>
</evidence>
<dbReference type="EMBL" id="KZ301975">
    <property type="protein sequence ID" value="PFH53091.1"/>
    <property type="molecule type" value="Genomic_DNA"/>
</dbReference>
<protein>
    <recommendedName>
        <fullName evidence="3">LysM domain-containing protein</fullName>
    </recommendedName>
</protein>
<accession>A0A2A9NXD9</accession>
<organism evidence="1 2">
    <name type="scientific">Amanita thiersii Skay4041</name>
    <dbReference type="NCBI Taxonomy" id="703135"/>
    <lineage>
        <taxon>Eukaryota</taxon>
        <taxon>Fungi</taxon>
        <taxon>Dikarya</taxon>
        <taxon>Basidiomycota</taxon>
        <taxon>Agaricomycotina</taxon>
        <taxon>Agaricomycetes</taxon>
        <taxon>Agaricomycetidae</taxon>
        <taxon>Agaricales</taxon>
        <taxon>Pluteineae</taxon>
        <taxon>Amanitaceae</taxon>
        <taxon>Amanita</taxon>
    </lineage>
</organism>
<name>A0A2A9NXD9_9AGAR</name>
<dbReference type="Proteomes" id="UP000242287">
    <property type="component" value="Unassembled WGS sequence"/>
</dbReference>
<evidence type="ECO:0008006" key="3">
    <source>
        <dbReference type="Google" id="ProtNLM"/>
    </source>
</evidence>